<evidence type="ECO:0000256" key="4">
    <source>
        <dbReference type="ARBA" id="ARBA00022553"/>
    </source>
</evidence>
<dbReference type="InterPro" id="IPR012725">
    <property type="entry name" value="Chaperone_DnaK"/>
</dbReference>
<evidence type="ECO:0000256" key="10">
    <source>
        <dbReference type="RuleBase" id="RU003322"/>
    </source>
</evidence>
<dbReference type="NCBIfam" id="TIGR02350">
    <property type="entry name" value="prok_dnaK"/>
    <property type="match status" value="1"/>
</dbReference>
<dbReference type="AlphaFoldDB" id="A0ABD6J8M7"/>
<organism evidence="13 14">
    <name type="scientific">Ligilactobacillus salivarius</name>
    <dbReference type="NCBI Taxonomy" id="1624"/>
    <lineage>
        <taxon>Bacteria</taxon>
        <taxon>Bacillati</taxon>
        <taxon>Bacillota</taxon>
        <taxon>Bacilli</taxon>
        <taxon>Lactobacillales</taxon>
        <taxon>Lactobacillaceae</taxon>
        <taxon>Ligilactobacillus</taxon>
    </lineage>
</organism>
<dbReference type="FunFam" id="1.20.1270.10:FF:000001">
    <property type="entry name" value="Molecular chaperone DnaK"/>
    <property type="match status" value="1"/>
</dbReference>
<comment type="caution">
    <text evidence="13">The sequence shown here is derived from an EMBL/GenBank/DDBJ whole genome shotgun (WGS) entry which is preliminary data.</text>
</comment>
<dbReference type="GO" id="GO:0005737">
    <property type="term" value="C:cytoplasm"/>
    <property type="evidence" value="ECO:0007669"/>
    <property type="project" value="UniProtKB-ARBA"/>
</dbReference>
<dbReference type="Gene3D" id="3.30.420.40">
    <property type="match status" value="2"/>
</dbReference>
<feature type="compositionally biased region" description="Low complexity" evidence="12">
    <location>
        <begin position="575"/>
        <end position="599"/>
    </location>
</feature>
<name>A0ABD6J8M7_9LACO</name>
<evidence type="ECO:0000256" key="3">
    <source>
        <dbReference type="ARBA" id="ARBA00014415"/>
    </source>
</evidence>
<dbReference type="Gene3D" id="1.20.1270.10">
    <property type="match status" value="1"/>
</dbReference>
<protein>
    <recommendedName>
        <fullName evidence="3 9">Chaperone protein DnaK</fullName>
    </recommendedName>
    <alternativeName>
        <fullName evidence="9">HSP70</fullName>
    </alternativeName>
    <alternativeName>
        <fullName evidence="9">Heat shock 70 kDa protein</fullName>
    </alternativeName>
    <alternativeName>
        <fullName evidence="9">Heat shock protein 70</fullName>
    </alternativeName>
</protein>
<dbReference type="Gene3D" id="2.60.34.10">
    <property type="entry name" value="Substrate Binding Domain Of DNAk, Chain A, domain 1"/>
    <property type="match status" value="1"/>
</dbReference>
<evidence type="ECO:0000256" key="5">
    <source>
        <dbReference type="ARBA" id="ARBA00022741"/>
    </source>
</evidence>
<keyword evidence="7 9" id="KW-0346">Stress response</keyword>
<evidence type="ECO:0000313" key="14">
    <source>
        <dbReference type="Proteomes" id="UP000471300"/>
    </source>
</evidence>
<dbReference type="InterPro" id="IPR013126">
    <property type="entry name" value="Hsp_70_fam"/>
</dbReference>
<reference evidence="13 14" key="1">
    <citation type="journal article" date="2020" name="Food Funct.">
        <title>Screening of Lactobacillus salivarius strains from the feces of Chinese populations and the evaluation of their effects against intestinal inflammation in mice.</title>
        <authorList>
            <person name="Zhai Q."/>
            <person name="Shen X."/>
            <person name="Cen S."/>
            <person name="Zhang C."/>
            <person name="Tian F."/>
            <person name="Zhao J."/>
            <person name="Zhang H."/>
            <person name="Xue Y."/>
            <person name="Chen W."/>
        </authorList>
    </citation>
    <scope>NUCLEOTIDE SEQUENCE [LARGE SCALE GENOMIC DNA]</scope>
    <source>
        <strain evidence="13 14">FZJTZ28M4.scaf</strain>
    </source>
</reference>
<proteinExistence type="evidence at transcript level"/>
<keyword evidence="8 9" id="KW-0143">Chaperone</keyword>
<evidence type="ECO:0000256" key="12">
    <source>
        <dbReference type="SAM" id="MobiDB-lite"/>
    </source>
</evidence>
<dbReference type="InterPro" id="IPR018181">
    <property type="entry name" value="Heat_shock_70_CS"/>
</dbReference>
<keyword evidence="6 9" id="KW-0067">ATP-binding</keyword>
<evidence type="ECO:0000256" key="1">
    <source>
        <dbReference type="ARBA" id="ARBA00002290"/>
    </source>
</evidence>
<accession>A0ABD6J8M7</accession>
<dbReference type="SUPFAM" id="SSF100934">
    <property type="entry name" value="Heat shock protein 70kD (HSP70), C-terminal subdomain"/>
    <property type="match status" value="1"/>
</dbReference>
<feature type="modified residue" description="Phosphothreonine; by autocatalysis" evidence="9">
    <location>
        <position position="174"/>
    </location>
</feature>
<dbReference type="PRINTS" id="PR00301">
    <property type="entry name" value="HEATSHOCK70"/>
</dbReference>
<comment type="induction">
    <text evidence="9">By stress conditions e.g. heat shock.</text>
</comment>
<evidence type="ECO:0000256" key="8">
    <source>
        <dbReference type="ARBA" id="ARBA00023186"/>
    </source>
</evidence>
<evidence type="ECO:0000256" key="9">
    <source>
        <dbReference type="HAMAP-Rule" id="MF_00332"/>
    </source>
</evidence>
<dbReference type="PROSITE" id="PS01036">
    <property type="entry name" value="HSP70_3"/>
    <property type="match status" value="1"/>
</dbReference>
<keyword evidence="4 9" id="KW-0597">Phosphoprotein</keyword>
<sequence>MSKIIGIDLGTTNSAVAVLEGKDPKIITNPEGNRTTPSVVSFKNGETQVGEVAKRQAITNPNTVSSIKRHMGDANYKVKIEDKEYTPQEISAMILQYIKDYAESYLGEEVSQAVITVPAYFNDSQRQATKDAGKIAGLKVERIVNEPTAAALAYGLDKLDKDERILVFDLGGGTFDVSILELGDGVFEVLSTNGDTHLGGDDFDNKIIDWLVENFKADNGIDLSQDKMAMQRLKDAAEKAKKDLSGTTEAQISLPFIAAGEAGPLHLETSLSRAKFNGLTEDLVERTKIPVRNALADAGLTNADIDEVILVGGSTRIPAVKEAVKAETGHTPNESVNPDEAVALGAAIQGGVITGDVKDVVLLDVTPLSLGIETMGGVFTKLIDRNTTIPTSKSQVFSTAADNQPAVDIHVLQGERPMAADNKTLGRFQLTDIPAAPRGVPQIEVKFDIDKNGIVNVSAKDLGTNKEQKITIKSSSGLSDEEIDRMVKEAKENEAADKKRKEEVDLRNEVDQLLFQTDKTLKEVKDKVSADEVKSVEDARDALKKAQEQNDINEMKAKKDELTKLIQDMSVKLYQQAQQAQQASGAQGDTSANNSTNDDNTVDGDFKEVDPDENK</sequence>
<dbReference type="SUPFAM" id="SSF100920">
    <property type="entry name" value="Heat shock protein 70kD (HSP70), peptide-binding domain"/>
    <property type="match status" value="1"/>
</dbReference>
<dbReference type="InterPro" id="IPR043129">
    <property type="entry name" value="ATPase_NBD"/>
</dbReference>
<evidence type="ECO:0000256" key="11">
    <source>
        <dbReference type="SAM" id="Coils"/>
    </source>
</evidence>
<dbReference type="SUPFAM" id="SSF53067">
    <property type="entry name" value="Actin-like ATPase domain"/>
    <property type="match status" value="2"/>
</dbReference>
<dbReference type="Proteomes" id="UP000471300">
    <property type="component" value="Unassembled WGS sequence"/>
</dbReference>
<dbReference type="FunFam" id="3.30.420.40:FF:000020">
    <property type="entry name" value="Chaperone protein HscA homolog"/>
    <property type="match status" value="1"/>
</dbReference>
<keyword evidence="11" id="KW-0175">Coiled coil</keyword>
<dbReference type="Pfam" id="PF00012">
    <property type="entry name" value="HSP70"/>
    <property type="match status" value="1"/>
</dbReference>
<dbReference type="Gene3D" id="3.90.640.10">
    <property type="entry name" value="Actin, Chain A, domain 4"/>
    <property type="match status" value="1"/>
</dbReference>
<feature type="coiled-coil region" evidence="11">
    <location>
        <begin position="223"/>
        <end position="250"/>
    </location>
</feature>
<dbReference type="GO" id="GO:0005524">
    <property type="term" value="F:ATP binding"/>
    <property type="evidence" value="ECO:0007669"/>
    <property type="project" value="UniProtKB-UniRule"/>
</dbReference>
<dbReference type="FunFam" id="3.90.640.10:FF:000003">
    <property type="entry name" value="Molecular chaperone DnaK"/>
    <property type="match status" value="1"/>
</dbReference>
<dbReference type="RefSeq" id="WP_161017656.1">
    <property type="nucleotide sequence ID" value="NZ_VSTU01000002.1"/>
</dbReference>
<feature type="coiled-coil region" evidence="11">
    <location>
        <begin position="529"/>
        <end position="572"/>
    </location>
</feature>
<gene>
    <name evidence="9 13" type="primary">dnaK</name>
    <name evidence="13" type="ORF">FYL06_02350</name>
</gene>
<dbReference type="PANTHER" id="PTHR19375">
    <property type="entry name" value="HEAT SHOCK PROTEIN 70KDA"/>
    <property type="match status" value="1"/>
</dbReference>
<dbReference type="FunFam" id="3.30.420.40:FF:000545">
    <property type="entry name" value="Endoplasmic reticulum chaperone BiP"/>
    <property type="match status" value="1"/>
</dbReference>
<feature type="compositionally biased region" description="Basic and acidic residues" evidence="12">
    <location>
        <begin position="604"/>
        <end position="615"/>
    </location>
</feature>
<dbReference type="CDD" id="cd10234">
    <property type="entry name" value="ASKHA_NBD_HSP70_DnaK-like"/>
    <property type="match status" value="1"/>
</dbReference>
<dbReference type="NCBIfam" id="NF001413">
    <property type="entry name" value="PRK00290.1"/>
    <property type="match status" value="1"/>
</dbReference>
<evidence type="ECO:0000256" key="2">
    <source>
        <dbReference type="ARBA" id="ARBA00007381"/>
    </source>
</evidence>
<keyword evidence="5 9" id="KW-0547">Nucleotide-binding</keyword>
<dbReference type="PROSITE" id="PS00329">
    <property type="entry name" value="HSP70_2"/>
    <property type="match status" value="1"/>
</dbReference>
<feature type="region of interest" description="Disordered" evidence="12">
    <location>
        <begin position="575"/>
        <end position="615"/>
    </location>
</feature>
<dbReference type="InterPro" id="IPR029047">
    <property type="entry name" value="HSP70_peptide-bd_sf"/>
</dbReference>
<comment type="similarity">
    <text evidence="2 9 10">Belongs to the heat shock protein 70 family.</text>
</comment>
<dbReference type="EMBL" id="VSTU01000002">
    <property type="protein sequence ID" value="MYZ65803.1"/>
    <property type="molecule type" value="Genomic_DNA"/>
</dbReference>
<comment type="function">
    <text evidence="1 9">Acts as a chaperone.</text>
</comment>
<dbReference type="InterPro" id="IPR029048">
    <property type="entry name" value="HSP70_C_sf"/>
</dbReference>
<evidence type="ECO:0000313" key="13">
    <source>
        <dbReference type="EMBL" id="MYZ65803.1"/>
    </source>
</evidence>
<dbReference type="FunFam" id="2.60.34.10:FF:000014">
    <property type="entry name" value="Chaperone protein DnaK HSP70"/>
    <property type="match status" value="1"/>
</dbReference>
<dbReference type="HAMAP" id="MF_00332">
    <property type="entry name" value="DnaK"/>
    <property type="match status" value="1"/>
</dbReference>
<evidence type="ECO:0000256" key="6">
    <source>
        <dbReference type="ARBA" id="ARBA00022840"/>
    </source>
</evidence>
<evidence type="ECO:0000256" key="7">
    <source>
        <dbReference type="ARBA" id="ARBA00023016"/>
    </source>
</evidence>
<dbReference type="PROSITE" id="PS00297">
    <property type="entry name" value="HSP70_1"/>
    <property type="match status" value="1"/>
</dbReference>